<feature type="region of interest" description="Disordered" evidence="1">
    <location>
        <begin position="470"/>
        <end position="493"/>
    </location>
</feature>
<name>A0A4C1T707_EUMVA</name>
<dbReference type="EMBL" id="BGZK01000034">
    <property type="protein sequence ID" value="GBP09258.1"/>
    <property type="molecule type" value="Genomic_DNA"/>
</dbReference>
<reference evidence="2 3" key="1">
    <citation type="journal article" date="2019" name="Commun. Biol.">
        <title>The bagworm genome reveals a unique fibroin gene that provides high tensile strength.</title>
        <authorList>
            <person name="Kono N."/>
            <person name="Nakamura H."/>
            <person name="Ohtoshi R."/>
            <person name="Tomita M."/>
            <person name="Numata K."/>
            <person name="Arakawa K."/>
        </authorList>
    </citation>
    <scope>NUCLEOTIDE SEQUENCE [LARGE SCALE GENOMIC DNA]</scope>
</reference>
<feature type="compositionally biased region" description="Polar residues" evidence="1">
    <location>
        <begin position="473"/>
        <end position="493"/>
    </location>
</feature>
<comment type="caution">
    <text evidence="2">The sequence shown here is derived from an EMBL/GenBank/DDBJ whole genome shotgun (WGS) entry which is preliminary data.</text>
</comment>
<evidence type="ECO:0000256" key="1">
    <source>
        <dbReference type="SAM" id="MobiDB-lite"/>
    </source>
</evidence>
<organism evidence="2 3">
    <name type="scientific">Eumeta variegata</name>
    <name type="common">Bagworm moth</name>
    <name type="synonym">Eumeta japonica</name>
    <dbReference type="NCBI Taxonomy" id="151549"/>
    <lineage>
        <taxon>Eukaryota</taxon>
        <taxon>Metazoa</taxon>
        <taxon>Ecdysozoa</taxon>
        <taxon>Arthropoda</taxon>
        <taxon>Hexapoda</taxon>
        <taxon>Insecta</taxon>
        <taxon>Pterygota</taxon>
        <taxon>Neoptera</taxon>
        <taxon>Endopterygota</taxon>
        <taxon>Lepidoptera</taxon>
        <taxon>Glossata</taxon>
        <taxon>Ditrysia</taxon>
        <taxon>Tineoidea</taxon>
        <taxon>Psychidae</taxon>
        <taxon>Oiketicinae</taxon>
        <taxon>Eumeta</taxon>
    </lineage>
</organism>
<accession>A0A4C1T707</accession>
<keyword evidence="3" id="KW-1185">Reference proteome</keyword>
<gene>
    <name evidence="2" type="ORF">EVAR_4108_1</name>
</gene>
<protein>
    <submittedName>
        <fullName evidence="2">Uncharacterized protein</fullName>
    </submittedName>
</protein>
<proteinExistence type="predicted"/>
<dbReference type="OrthoDB" id="411823at2759"/>
<dbReference type="AlphaFoldDB" id="A0A4C1T707"/>
<evidence type="ECO:0000313" key="3">
    <source>
        <dbReference type="Proteomes" id="UP000299102"/>
    </source>
</evidence>
<evidence type="ECO:0000313" key="2">
    <source>
        <dbReference type="EMBL" id="GBP09258.1"/>
    </source>
</evidence>
<sequence>MDQFDGCNITLSQSTGVKYQFSILRFVHPLLPTIRHLIPTQRAGIELVTPPESLLSMDCDYSGGSHARLPFNNAIKEQRTRGVVGHPHPPLQAFQVLKSGLERVTHTFPLNTRNYTAKVVKSGKILHTVMIRNVLKINSDEDIVKSLRTQNKHTADGLDWDRERAKLCYRRRARNDLEYHPDQSPLVQHSRYLSFGHGKKCPTSVPIIGEAFQQMARNCLRRNALATERDDARGVDHCNFLDVEGLHILSKSDTPTFEVYRGDRVFRSVLDVTVYSSALPDRENEPIVLYSSCVWAPVIGKLSVPKILDAVQRSVSPKACRTQRTISLHSALIFSRLLPLDIRVREAIWLYEVKRSNDMEDTFIDRELKKPVHIANLPHPAHVLEIGYESVEDLDSQISDRLVVVRPQINTDGSSIDSKVGATLTEWSSLEVLTGPKTYHFLANEAMRDQRSLRKEGLYAYFDLECMPESQETRVQTSSPDGSPSQKDGSGLR</sequence>
<dbReference type="Proteomes" id="UP000299102">
    <property type="component" value="Unassembled WGS sequence"/>
</dbReference>